<dbReference type="EMBL" id="LT906454">
    <property type="protein sequence ID" value="SNV48164.1"/>
    <property type="molecule type" value="Genomic_DNA"/>
</dbReference>
<evidence type="ECO:0000313" key="9">
    <source>
        <dbReference type="Proteomes" id="UP000215144"/>
    </source>
</evidence>
<dbReference type="Pfam" id="PF02588">
    <property type="entry name" value="YitT_membrane"/>
    <property type="match status" value="1"/>
</dbReference>
<feature type="transmembrane region" description="Helical" evidence="6">
    <location>
        <begin position="7"/>
        <end position="26"/>
    </location>
</feature>
<sequence length="290" mass="31607">MKKRVIDFLLVTLGSFIAALGFNTMFVDNNIASGGMVGIAVSLKEIFGWNPSIFLLWANIPLLLICYFGLGRATFIKTLYGSWIYPIFIKLTEFLPSVTDDPMLASIFGGVIVGFGLGMVFWGNSSTGGTGILTQVLHKYSPLSLAIAMTIVDGISVAMGLFAFYAETVMHSIIGLIIISYTVNVMETGLSSARNMMIVSQKHLQIKQTIASDLDRGVTTIPIKGGYTDKEQVMLMTTISSHEVHRFEKAIEKIDPSAFVIISPASRVTGRGFSLTKDYKVPEEDIILPG</sequence>
<dbReference type="PIRSF" id="PIRSF006483">
    <property type="entry name" value="Membrane_protein_YitT"/>
    <property type="match status" value="1"/>
</dbReference>
<reference evidence="8 9" key="1">
    <citation type="submission" date="2017-06" db="EMBL/GenBank/DDBJ databases">
        <authorList>
            <consortium name="Pathogen Informatics"/>
        </authorList>
    </citation>
    <scope>NUCLEOTIDE SEQUENCE [LARGE SCALE GENOMIC DNA]</scope>
    <source>
        <strain evidence="8 9">NCTC11291</strain>
    </source>
</reference>
<keyword evidence="3 6" id="KW-0812">Transmembrane</keyword>
<proteinExistence type="predicted"/>
<evidence type="ECO:0000256" key="2">
    <source>
        <dbReference type="ARBA" id="ARBA00022475"/>
    </source>
</evidence>
<evidence type="ECO:0000256" key="4">
    <source>
        <dbReference type="ARBA" id="ARBA00022989"/>
    </source>
</evidence>
<dbReference type="InterPro" id="IPR051461">
    <property type="entry name" value="UPF0750_membrane"/>
</dbReference>
<evidence type="ECO:0000256" key="6">
    <source>
        <dbReference type="SAM" id="Phobius"/>
    </source>
</evidence>
<keyword evidence="2" id="KW-1003">Cell membrane</keyword>
<evidence type="ECO:0000256" key="3">
    <source>
        <dbReference type="ARBA" id="ARBA00022692"/>
    </source>
</evidence>
<dbReference type="OrthoDB" id="1758221at2"/>
<keyword evidence="4 6" id="KW-1133">Transmembrane helix</keyword>
<dbReference type="CDD" id="cd16380">
    <property type="entry name" value="YitT_C"/>
    <property type="match status" value="1"/>
</dbReference>
<accession>A0A239XQ47</accession>
<protein>
    <submittedName>
        <fullName evidence="8">Membrane protein</fullName>
    </submittedName>
</protein>
<feature type="transmembrane region" description="Helical" evidence="6">
    <location>
        <begin position="104"/>
        <end position="122"/>
    </location>
</feature>
<dbReference type="PANTHER" id="PTHR33545">
    <property type="entry name" value="UPF0750 MEMBRANE PROTEIN YITT-RELATED"/>
    <property type="match status" value="1"/>
</dbReference>
<feature type="domain" description="DUF2179" evidence="7">
    <location>
        <begin position="216"/>
        <end position="270"/>
    </location>
</feature>
<dbReference type="KEGG" id="saco:SAME_02477"/>
<dbReference type="InterPro" id="IPR003740">
    <property type="entry name" value="YitT"/>
</dbReference>
<keyword evidence="5 6" id="KW-0472">Membrane</keyword>
<dbReference type="InterPro" id="IPR019264">
    <property type="entry name" value="DUF2179"/>
</dbReference>
<dbReference type="PANTHER" id="PTHR33545:SF9">
    <property type="entry name" value="UPF0750 MEMBRANE PROTEIN YITE"/>
    <property type="match status" value="1"/>
</dbReference>
<evidence type="ECO:0000259" key="7">
    <source>
        <dbReference type="Pfam" id="PF10035"/>
    </source>
</evidence>
<dbReference type="AlphaFoldDB" id="A0A239XQ47"/>
<dbReference type="Pfam" id="PF10035">
    <property type="entry name" value="DUF2179"/>
    <property type="match status" value="1"/>
</dbReference>
<feature type="transmembrane region" description="Helical" evidence="6">
    <location>
        <begin position="172"/>
        <end position="193"/>
    </location>
</feature>
<evidence type="ECO:0000256" key="1">
    <source>
        <dbReference type="ARBA" id="ARBA00004651"/>
    </source>
</evidence>
<dbReference type="Gene3D" id="3.30.70.120">
    <property type="match status" value="1"/>
</dbReference>
<dbReference type="GO" id="GO:0005886">
    <property type="term" value="C:plasma membrane"/>
    <property type="evidence" value="ECO:0007669"/>
    <property type="project" value="UniProtKB-SubCell"/>
</dbReference>
<dbReference type="InterPro" id="IPR015867">
    <property type="entry name" value="N-reg_PII/ATP_PRibTrfase_C"/>
</dbReference>
<evidence type="ECO:0000313" key="8">
    <source>
        <dbReference type="EMBL" id="SNV48164.1"/>
    </source>
</evidence>
<feature type="transmembrane region" description="Helical" evidence="6">
    <location>
        <begin position="143"/>
        <end position="166"/>
    </location>
</feature>
<dbReference type="RefSeq" id="WP_017769782.1">
    <property type="nucleotide sequence ID" value="NZ_LT906454.1"/>
</dbReference>
<gene>
    <name evidence="8" type="ORF">SAMEA4504048_02477</name>
</gene>
<name>A0A239XQ47_STRAI</name>
<dbReference type="Proteomes" id="UP000215144">
    <property type="component" value="Chromosome 1"/>
</dbReference>
<organism evidence="8 9">
    <name type="scientific">Streptococcus acidominimus</name>
    <dbReference type="NCBI Taxonomy" id="1326"/>
    <lineage>
        <taxon>Bacteria</taxon>
        <taxon>Bacillati</taxon>
        <taxon>Bacillota</taxon>
        <taxon>Bacilli</taxon>
        <taxon>Lactobacillales</taxon>
        <taxon>Streptococcaceae</taxon>
        <taxon>Streptococcus</taxon>
    </lineage>
</organism>
<evidence type="ECO:0000256" key="5">
    <source>
        <dbReference type="ARBA" id="ARBA00023136"/>
    </source>
</evidence>
<comment type="subcellular location">
    <subcellularLocation>
        <location evidence="1">Cell membrane</location>
        <topology evidence="1">Multi-pass membrane protein</topology>
    </subcellularLocation>
</comment>
<feature type="transmembrane region" description="Helical" evidence="6">
    <location>
        <begin position="46"/>
        <end position="68"/>
    </location>
</feature>